<accession>L0AYZ2</accession>
<dbReference type="VEuPathDB" id="PiroplasmaDB:BEWA_001920"/>
<reference evidence="1 2" key="1">
    <citation type="journal article" date="2012" name="BMC Genomics">
        <title>Comparative genomic analysis and phylogenetic position of Theileria equi.</title>
        <authorList>
            <person name="Kappmeyer L.S."/>
            <person name="Thiagarajan M."/>
            <person name="Herndon D.R."/>
            <person name="Ramsay J.D."/>
            <person name="Caler E."/>
            <person name="Djikeng A."/>
            <person name="Gillespie J.J."/>
            <person name="Lau A.O."/>
            <person name="Roalson E.H."/>
            <person name="Silva J.C."/>
            <person name="Silva M.G."/>
            <person name="Suarez C.E."/>
            <person name="Ueti M.W."/>
            <person name="Nene V.M."/>
            <person name="Mealey R.H."/>
            <person name="Knowles D.P."/>
            <person name="Brayton K.A."/>
        </authorList>
    </citation>
    <scope>NUCLEOTIDE SEQUENCE [LARGE SCALE GENOMIC DNA]</scope>
    <source>
        <strain evidence="1 2">WA</strain>
    </source>
</reference>
<name>L0AYZ2_THEEQ</name>
<gene>
    <name evidence="1" type="ORF">BEWA_001920</name>
</gene>
<organism evidence="1 2">
    <name type="scientific">Theileria equi strain WA</name>
    <dbReference type="NCBI Taxonomy" id="1537102"/>
    <lineage>
        <taxon>Eukaryota</taxon>
        <taxon>Sar</taxon>
        <taxon>Alveolata</taxon>
        <taxon>Apicomplexa</taxon>
        <taxon>Aconoidasida</taxon>
        <taxon>Piroplasmida</taxon>
        <taxon>Theileriidae</taxon>
        <taxon>Theileria</taxon>
    </lineage>
</organism>
<dbReference type="EMBL" id="CP001670">
    <property type="protein sequence ID" value="AFZ80785.1"/>
    <property type="molecule type" value="Genomic_DNA"/>
</dbReference>
<protein>
    <submittedName>
        <fullName evidence="1">Uncharacterized protein</fullName>
    </submittedName>
</protein>
<sequence length="190" mass="21943">MCGEEYGTYPVIHAYRYQPSRSFSRGIFDISEVTVNGKLQKFELNPLPFQRVARFMAYISPCDKDKPFLICVEFDGGNGKTYKWYHRKTEGDKWKVYLGFTSTQSPRNVKTNLGDLLNRLRNVLGLQECNVITEAEGIKINVSKTVDPGYFTTYYYESTVSKKKYSIFLNKAENDPTFGFFKNTHKANTN</sequence>
<evidence type="ECO:0000313" key="2">
    <source>
        <dbReference type="Proteomes" id="UP000031512"/>
    </source>
</evidence>
<dbReference type="GeneID" id="15804789"/>
<dbReference type="RefSeq" id="XP_004830451.1">
    <property type="nucleotide sequence ID" value="XM_004830394.1"/>
</dbReference>
<keyword evidence="2" id="KW-1185">Reference proteome</keyword>
<evidence type="ECO:0000313" key="1">
    <source>
        <dbReference type="EMBL" id="AFZ80785.1"/>
    </source>
</evidence>
<dbReference type="Proteomes" id="UP000031512">
    <property type="component" value="Chromosome 3"/>
</dbReference>
<dbReference type="KEGG" id="beq:BEWA_001920"/>
<proteinExistence type="predicted"/>
<dbReference type="AlphaFoldDB" id="L0AYZ2"/>